<dbReference type="PANTHER" id="PTHR43747">
    <property type="entry name" value="FAD-BINDING PROTEIN"/>
    <property type="match status" value="1"/>
</dbReference>
<dbReference type="STRING" id="1126212.K2S1L4"/>
<dbReference type="HOGENOM" id="CLU_440132_0_0_1"/>
<dbReference type="InParanoid" id="K2S1L4"/>
<feature type="compositionally biased region" description="Polar residues" evidence="3">
    <location>
        <begin position="12"/>
        <end position="29"/>
    </location>
</feature>
<proteinExistence type="inferred from homology"/>
<comment type="caution">
    <text evidence="4">The sequence shown here is derived from an EMBL/GenBank/DDBJ whole genome shotgun (WGS) entry which is preliminary data.</text>
</comment>
<sequence length="641" mass="71431">MWFYPSSRRSSRASQEPTEADYINSQNTDDAFPSSSDVVVVGGGIHSLIYAIHARLRSAHQAGSGLGASITVLEKAQSPGYKIGESTLTTFGVWLKSIGISTSLLWRLFGPKDGLAFYYMPHNGDPEECADFCANGPPGDYVATLQIERKISELLLTLYAQRLGVKVLHGHSVDINSTKLPMEDGYSPGRVEVSDGSRNKHIETKLVVDATGRFRRFASKAARVTRFPGFNTDSFWAYFEMDGDEADLPLPHYQSCHTNHICLAEGWAWIIRLPSWEGSPLPNLIAMINHLLDLNAANTPSDAYPSSLELARMFGLKFRWIVSIGYALRSDVVYPSNLSTYGTCEAERKFNWITSRYPRMQAFMSRHTLLRDPYGPKTTWYVRKSLTYASPVAAGPGWAAIGDAAGFTNPLYSPGINCNIGTSVHLAERTHAYLRARDPARRNALLEEHSTYCAQRVPLLHRMNIFNYLTMRHPQTGTVGPLFQYIFAIGNDEFRRMREVGPDLHGPHVYELLTRWEWGANRPEYIALADRVIALLEGPPEAPKDGVVDEVRRLAEDAVKDVVAKGVYKNRWGGVFRYYDDELRFDETKTERDVLAKRCECCGEWRLLTGKARKCPICGGVNKAVDVELVGGMGGSVGLGG</sequence>
<dbReference type="PANTHER" id="PTHR43747:SF5">
    <property type="entry name" value="FAD-BINDING DOMAIN-CONTAINING PROTEIN"/>
    <property type="match status" value="1"/>
</dbReference>
<dbReference type="VEuPathDB" id="FungiDB:MPH_06363"/>
<dbReference type="Gene3D" id="3.50.50.60">
    <property type="entry name" value="FAD/NAD(P)-binding domain"/>
    <property type="match status" value="1"/>
</dbReference>
<accession>K2S1L4</accession>
<organism evidence="4 5">
    <name type="scientific">Macrophomina phaseolina (strain MS6)</name>
    <name type="common">Charcoal rot fungus</name>
    <dbReference type="NCBI Taxonomy" id="1126212"/>
    <lineage>
        <taxon>Eukaryota</taxon>
        <taxon>Fungi</taxon>
        <taxon>Dikarya</taxon>
        <taxon>Ascomycota</taxon>
        <taxon>Pezizomycotina</taxon>
        <taxon>Dothideomycetes</taxon>
        <taxon>Dothideomycetes incertae sedis</taxon>
        <taxon>Botryosphaeriales</taxon>
        <taxon>Botryosphaeriaceae</taxon>
        <taxon>Macrophomina</taxon>
    </lineage>
</organism>
<evidence type="ECO:0000313" key="4">
    <source>
        <dbReference type="EMBL" id="EKG16394.1"/>
    </source>
</evidence>
<dbReference type="OrthoDB" id="5278911at2759"/>
<keyword evidence="2" id="KW-0560">Oxidoreductase</keyword>
<gene>
    <name evidence="4" type="ORF">MPH_06363</name>
</gene>
<evidence type="ECO:0000256" key="3">
    <source>
        <dbReference type="SAM" id="MobiDB-lite"/>
    </source>
</evidence>
<dbReference type="SUPFAM" id="SSF51905">
    <property type="entry name" value="FAD/NAD(P)-binding domain"/>
    <property type="match status" value="1"/>
</dbReference>
<evidence type="ECO:0000256" key="2">
    <source>
        <dbReference type="ARBA" id="ARBA00023002"/>
    </source>
</evidence>
<reference evidence="4 5" key="1">
    <citation type="journal article" date="2012" name="BMC Genomics">
        <title>Tools to kill: Genome of one of the most destructive plant pathogenic fungi Macrophomina phaseolina.</title>
        <authorList>
            <person name="Islam M.S."/>
            <person name="Haque M.S."/>
            <person name="Islam M.M."/>
            <person name="Emdad E.M."/>
            <person name="Halim A."/>
            <person name="Hossen Q.M.M."/>
            <person name="Hossain M.Z."/>
            <person name="Ahmed B."/>
            <person name="Rahim S."/>
            <person name="Rahman M.S."/>
            <person name="Alam M.M."/>
            <person name="Hou S."/>
            <person name="Wan X."/>
            <person name="Saito J.A."/>
            <person name="Alam M."/>
        </authorList>
    </citation>
    <scope>NUCLEOTIDE SEQUENCE [LARGE SCALE GENOMIC DNA]</scope>
    <source>
        <strain evidence="4 5">MS6</strain>
    </source>
</reference>
<dbReference type="InterPro" id="IPR036188">
    <property type="entry name" value="FAD/NAD-bd_sf"/>
</dbReference>
<dbReference type="GO" id="GO:0016491">
    <property type="term" value="F:oxidoreductase activity"/>
    <property type="evidence" value="ECO:0007669"/>
    <property type="project" value="UniProtKB-KW"/>
</dbReference>
<feature type="region of interest" description="Disordered" evidence="3">
    <location>
        <begin position="1"/>
        <end position="29"/>
    </location>
</feature>
<evidence type="ECO:0000256" key="1">
    <source>
        <dbReference type="ARBA" id="ARBA00005706"/>
    </source>
</evidence>
<dbReference type="eggNOG" id="ENOG502RRAN">
    <property type="taxonomic scope" value="Eukaryota"/>
</dbReference>
<evidence type="ECO:0008006" key="6">
    <source>
        <dbReference type="Google" id="ProtNLM"/>
    </source>
</evidence>
<dbReference type="Proteomes" id="UP000007129">
    <property type="component" value="Unassembled WGS sequence"/>
</dbReference>
<dbReference type="EMBL" id="AHHD01000269">
    <property type="protein sequence ID" value="EKG16394.1"/>
    <property type="molecule type" value="Genomic_DNA"/>
</dbReference>
<dbReference type="InterPro" id="IPR050816">
    <property type="entry name" value="Flavin-dep_Halogenase_NPB"/>
</dbReference>
<comment type="similarity">
    <text evidence="1">Belongs to the flavin-dependent halogenase family.</text>
</comment>
<protein>
    <recommendedName>
        <fullName evidence="6">Monooxygenase FAD-binding protein</fullName>
    </recommendedName>
</protein>
<evidence type="ECO:0000313" key="5">
    <source>
        <dbReference type="Proteomes" id="UP000007129"/>
    </source>
</evidence>
<name>K2S1L4_MACPH</name>
<dbReference type="AlphaFoldDB" id="K2S1L4"/>